<evidence type="ECO:0000313" key="1">
    <source>
        <dbReference type="EMBL" id="GAF96790.1"/>
    </source>
</evidence>
<feature type="non-terminal residue" evidence="1">
    <location>
        <position position="34"/>
    </location>
</feature>
<reference evidence="1" key="1">
    <citation type="journal article" date="2014" name="Front. Microbiol.">
        <title>High frequency of phylogenetically diverse reductive dehalogenase-homologous genes in deep subseafloor sedimentary metagenomes.</title>
        <authorList>
            <person name="Kawai M."/>
            <person name="Futagami T."/>
            <person name="Toyoda A."/>
            <person name="Takaki Y."/>
            <person name="Nishi S."/>
            <person name="Hori S."/>
            <person name="Arai W."/>
            <person name="Tsubouchi T."/>
            <person name="Morono Y."/>
            <person name="Uchiyama I."/>
            <person name="Ito T."/>
            <person name="Fujiyama A."/>
            <person name="Inagaki F."/>
            <person name="Takami H."/>
        </authorList>
    </citation>
    <scope>NUCLEOTIDE SEQUENCE</scope>
    <source>
        <strain evidence="1">Expedition CK06-06</strain>
    </source>
</reference>
<protein>
    <submittedName>
        <fullName evidence="1">Uncharacterized protein</fullName>
    </submittedName>
</protein>
<comment type="caution">
    <text evidence="1">The sequence shown here is derived from an EMBL/GenBank/DDBJ whole genome shotgun (WGS) entry which is preliminary data.</text>
</comment>
<sequence length="34" mass="3745">MADTKAKYCALHGYAFFTDNDLVGAVKGWHKKSA</sequence>
<proteinExistence type="predicted"/>
<organism evidence="1">
    <name type="scientific">marine sediment metagenome</name>
    <dbReference type="NCBI Taxonomy" id="412755"/>
    <lineage>
        <taxon>unclassified sequences</taxon>
        <taxon>metagenomes</taxon>
        <taxon>ecological metagenomes</taxon>
    </lineage>
</organism>
<name>X0V808_9ZZZZ</name>
<gene>
    <name evidence="1" type="ORF">S01H1_23335</name>
</gene>
<dbReference type="AlphaFoldDB" id="X0V808"/>
<dbReference type="EMBL" id="BARS01013439">
    <property type="protein sequence ID" value="GAF96790.1"/>
    <property type="molecule type" value="Genomic_DNA"/>
</dbReference>
<accession>X0V808</accession>